<keyword evidence="10" id="KW-1133">Transmembrane helix</keyword>
<dbReference type="GO" id="GO:0005509">
    <property type="term" value="F:calcium ion binding"/>
    <property type="evidence" value="ECO:0007669"/>
    <property type="project" value="InterPro"/>
</dbReference>
<evidence type="ECO:0000256" key="3">
    <source>
        <dbReference type="ARBA" id="ARBA00022525"/>
    </source>
</evidence>
<evidence type="ECO:0000256" key="10">
    <source>
        <dbReference type="SAM" id="Phobius"/>
    </source>
</evidence>
<keyword evidence="10" id="KW-0812">Transmembrane</keyword>
<dbReference type="PRINTS" id="PR00313">
    <property type="entry name" value="CABNDNGRPT"/>
</dbReference>
<evidence type="ECO:0000256" key="9">
    <source>
        <dbReference type="SAM" id="MobiDB-lite"/>
    </source>
</evidence>
<gene>
    <name evidence="11" type="primary">cya_2</name>
    <name evidence="11" type="ORF">NCTC7911_00385</name>
</gene>
<feature type="transmembrane region" description="Helical" evidence="10">
    <location>
        <begin position="6"/>
        <end position="24"/>
    </location>
</feature>
<dbReference type="AlphaFoldDB" id="A0A378QDN7"/>
<reference evidence="11 12" key="1">
    <citation type="submission" date="2018-06" db="EMBL/GenBank/DDBJ databases">
        <authorList>
            <consortium name="Pathogen Informatics"/>
            <person name="Doyle S."/>
        </authorList>
    </citation>
    <scope>NUCLEOTIDE SEQUENCE [LARGE SCALE GENOMIC DNA]</scope>
    <source>
        <strain evidence="11 12">NCTC7911</strain>
    </source>
</reference>
<evidence type="ECO:0000256" key="4">
    <source>
        <dbReference type="ARBA" id="ARBA00022656"/>
    </source>
</evidence>
<protein>
    <submittedName>
        <fullName evidence="11">Cyclolysin</fullName>
    </submittedName>
</protein>
<dbReference type="InterPro" id="IPR050557">
    <property type="entry name" value="RTX_toxin/Mannuronan_C5-epim"/>
</dbReference>
<sequence>MVLSIVVGYVVIAGLTAMAAAGVVGAEAALVALAVAGVAATLYGVYELYQKVRDTDFNELIDITKQNFKELFENNKDWLNKQYNDVIKGFADVLNQFTAWGEQGSLQPLLLAYKDTIEQSKGAIDFKYIKTQIEKDNQLAGTEEDDILSAKTSKKGVVAYGDKGADSIIGSQYQDILFGGEGNDRLYGEQANDTLIGGLGNDTLNGGEGNDTLIDESGNETYDFIGDFGHDTIYDQDGSGVIKINYLTLKATKKVTDGSWETSHQDYVITVSKTQENTEGYYSVYITSKSDKTKSITISQWKQGDLGLNLTGLGEKAEQLDSTGYTLGTDDNNLIGGHQYVASYAGNDFVVTTINNDVVIAGAGNDVVNTGDGDDVVYAGVNEGSADDNDVVFTGEGSDKIYAGAGDDIIFSSSPMNGAYYDIINHLKTEEQQKADDKANLLAHQRAYSNLFFKNIKYDSLAEISHSPSYYFGDSYHLLPSVNSYYWATAKNNRPVNFFYNVYALTNHGEGYAGADIVYAGVGNDVVVGSSDTDSLYGEQGNDALYGLSGNDLLDGGEGDDELVGGDGLDILVSGAGKDRISGGLEHDKLYGGVGNDVLNGDLSLLRNTGDYPTGTPFERFGDDYLDGGVGDDILVGNGGHDRLYGSEGDDKLQGDYKDLDGQYHGDDALDGGKGNDRLWGDGGNDILYGGEGDDELQGDSSDLDGQYHGDDALDGGKGNDRLWGDGGNDILYGGEGNDKLMGDNSLMSDEYHGNDILFGGAGNDSLWGQGGQDKLYGGEGNDYLDGDHEAVDGQYHGGDYLEGGQGNDSILGSGGNDHIDGGEGDDFLVGNKKELDGRYHGNDVLYGGEGVDRIFGQGGQDTLYGGAGDDILNGDALDIDSAYHGDDILYGGTGNDYLDSGNGDSDVLYGESGDDILIGGGRLEGGEGEDYYNITQKAVVKDSDGRGFLFFKGKQLNGANVFIKSDTLDKPDILDFSQQGYILNDTSADRLQEVERSENYIRYIVNGDNNFVYKNQLNTEGLTSGNLGIKFYVTVYKDSDNQDYMDDPDPFGTQIQHPFTGFLPLPSLVGYQPFLGNPPVNLPPFAPPKNPPALSDPLVLDLNHNGKIDTIHLSRGVNFDLDGNRFAEQTSWVNGDDGFVVLDLNNNGRIDFFPNPDFYGFLKTSTPILIRVYF</sequence>
<dbReference type="InterPro" id="IPR018511">
    <property type="entry name" value="Hemolysin-typ_Ca-bd_CS"/>
</dbReference>
<name>A0A378QDN7_MORLA</name>
<evidence type="ECO:0000256" key="7">
    <source>
        <dbReference type="ARBA" id="ARBA00023026"/>
    </source>
</evidence>
<dbReference type="Proteomes" id="UP000254107">
    <property type="component" value="Unassembled WGS sequence"/>
</dbReference>
<evidence type="ECO:0000256" key="5">
    <source>
        <dbReference type="ARBA" id="ARBA00022737"/>
    </source>
</evidence>
<dbReference type="InterPro" id="IPR011049">
    <property type="entry name" value="Serralysin-like_metalloprot_C"/>
</dbReference>
<keyword evidence="8 10" id="KW-0472">Membrane</keyword>
<feature type="region of interest" description="Disordered" evidence="9">
    <location>
        <begin position="783"/>
        <end position="818"/>
    </location>
</feature>
<feature type="region of interest" description="Disordered" evidence="9">
    <location>
        <begin position="685"/>
        <end position="721"/>
    </location>
</feature>
<evidence type="ECO:0000256" key="1">
    <source>
        <dbReference type="ARBA" id="ARBA00004370"/>
    </source>
</evidence>
<keyword evidence="6" id="KW-0106">Calcium</keyword>
<comment type="subcellular location">
    <subcellularLocation>
        <location evidence="1">Membrane</location>
    </subcellularLocation>
    <subcellularLocation>
        <location evidence="2">Secreted</location>
    </subcellularLocation>
</comment>
<keyword evidence="5" id="KW-0677">Repeat</keyword>
<dbReference type="Gene3D" id="2.150.10.10">
    <property type="entry name" value="Serralysin-like metalloprotease, C-terminal"/>
    <property type="match status" value="8"/>
</dbReference>
<dbReference type="RefSeq" id="WP_115247145.1">
    <property type="nucleotide sequence ID" value="NZ_UGQC01000001.1"/>
</dbReference>
<dbReference type="GO" id="GO:0016020">
    <property type="term" value="C:membrane"/>
    <property type="evidence" value="ECO:0007669"/>
    <property type="project" value="UniProtKB-SubCell"/>
</dbReference>
<organism evidence="11 12">
    <name type="scientific">Moraxella lacunata</name>
    <dbReference type="NCBI Taxonomy" id="477"/>
    <lineage>
        <taxon>Bacteria</taxon>
        <taxon>Pseudomonadati</taxon>
        <taxon>Pseudomonadota</taxon>
        <taxon>Gammaproteobacteria</taxon>
        <taxon>Moraxellales</taxon>
        <taxon>Moraxellaceae</taxon>
        <taxon>Moraxella</taxon>
    </lineage>
</organism>
<dbReference type="SUPFAM" id="SSF51120">
    <property type="entry name" value="beta-Roll"/>
    <property type="match status" value="5"/>
</dbReference>
<dbReference type="PROSITE" id="PS00330">
    <property type="entry name" value="HEMOLYSIN_CALCIUM"/>
    <property type="match status" value="5"/>
</dbReference>
<keyword evidence="7" id="KW-0843">Virulence</keyword>
<dbReference type="Pfam" id="PF00353">
    <property type="entry name" value="HemolysinCabind"/>
    <property type="match status" value="13"/>
</dbReference>
<dbReference type="GeneID" id="302269056"/>
<dbReference type="InterPro" id="IPR003995">
    <property type="entry name" value="RTX_toxin_determinant-A"/>
</dbReference>
<dbReference type="PANTHER" id="PTHR38340">
    <property type="entry name" value="S-LAYER PROTEIN"/>
    <property type="match status" value="1"/>
</dbReference>
<keyword evidence="3" id="KW-0964">Secreted</keyword>
<dbReference type="EMBL" id="UGQC01000001">
    <property type="protein sequence ID" value="STY99017.1"/>
    <property type="molecule type" value="Genomic_DNA"/>
</dbReference>
<dbReference type="PANTHER" id="PTHR38340:SF1">
    <property type="entry name" value="S-LAYER PROTEIN"/>
    <property type="match status" value="1"/>
</dbReference>
<evidence type="ECO:0000313" key="12">
    <source>
        <dbReference type="Proteomes" id="UP000254107"/>
    </source>
</evidence>
<dbReference type="GO" id="GO:0090729">
    <property type="term" value="F:toxin activity"/>
    <property type="evidence" value="ECO:0007669"/>
    <property type="project" value="UniProtKB-KW"/>
</dbReference>
<dbReference type="GO" id="GO:0005576">
    <property type="term" value="C:extracellular region"/>
    <property type="evidence" value="ECO:0007669"/>
    <property type="project" value="UniProtKB-SubCell"/>
</dbReference>
<keyword evidence="12" id="KW-1185">Reference proteome</keyword>
<keyword evidence="4" id="KW-0800">Toxin</keyword>
<evidence type="ECO:0000256" key="2">
    <source>
        <dbReference type="ARBA" id="ARBA00004613"/>
    </source>
</evidence>
<accession>A0A378QDN7</accession>
<evidence type="ECO:0000313" key="11">
    <source>
        <dbReference type="EMBL" id="STY99017.1"/>
    </source>
</evidence>
<dbReference type="PRINTS" id="PR01488">
    <property type="entry name" value="RTXTOXINA"/>
</dbReference>
<evidence type="ECO:0000256" key="8">
    <source>
        <dbReference type="ARBA" id="ARBA00023136"/>
    </source>
</evidence>
<proteinExistence type="predicted"/>
<feature type="transmembrane region" description="Helical" evidence="10">
    <location>
        <begin position="29"/>
        <end position="46"/>
    </location>
</feature>
<evidence type="ECO:0000256" key="6">
    <source>
        <dbReference type="ARBA" id="ARBA00022837"/>
    </source>
</evidence>
<dbReference type="InterPro" id="IPR001343">
    <property type="entry name" value="Hemolysn_Ca-bd"/>
</dbReference>